<sequence>MIAGVLFLVVSLIMLTRKPAPAGVMPKRLTTPETATPRIAFAAALAPGVINPSIFIVLSGMAIISSSNDHAWVARHNRALGVAVFFGFGTLFALRGLLALV</sequence>
<accession>C1B9U7</accession>
<dbReference type="EMBL" id="AP011115">
    <property type="protein sequence ID" value="BAH52450.1"/>
    <property type="molecule type" value="Genomic_DNA"/>
</dbReference>
<keyword evidence="1" id="KW-1133">Transmembrane helix</keyword>
<evidence type="ECO:0000313" key="2">
    <source>
        <dbReference type="EMBL" id="BAH52450.1"/>
    </source>
</evidence>
<feature type="transmembrane region" description="Helical" evidence="1">
    <location>
        <begin position="38"/>
        <end position="58"/>
    </location>
</feature>
<gene>
    <name evidence="2" type="ordered locus">ROP_42030</name>
</gene>
<dbReference type="AlphaFoldDB" id="C1B9U7"/>
<name>C1B9U7_RHOOB</name>
<dbReference type="KEGG" id="rop:ROP_42030"/>
<evidence type="ECO:0000256" key="1">
    <source>
        <dbReference type="SAM" id="Phobius"/>
    </source>
</evidence>
<dbReference type="PATRIC" id="fig|632772.20.peg.4404"/>
<dbReference type="HOGENOM" id="CLU_2289476_0_0_11"/>
<organism evidence="2 3">
    <name type="scientific">Rhodococcus opacus (strain B4)</name>
    <dbReference type="NCBI Taxonomy" id="632772"/>
    <lineage>
        <taxon>Bacteria</taxon>
        <taxon>Bacillati</taxon>
        <taxon>Actinomycetota</taxon>
        <taxon>Actinomycetes</taxon>
        <taxon>Mycobacteriales</taxon>
        <taxon>Nocardiaceae</taxon>
        <taxon>Rhodococcus</taxon>
    </lineage>
</organism>
<reference evidence="2 3" key="1">
    <citation type="submission" date="2009-03" db="EMBL/GenBank/DDBJ databases">
        <title>Comparison of the complete genome sequences of Rhodococcus erythropolis PR4 and Rhodococcus opacus B4.</title>
        <authorList>
            <person name="Takarada H."/>
            <person name="Sekine M."/>
            <person name="Hosoyama A."/>
            <person name="Yamada R."/>
            <person name="Fujisawa T."/>
            <person name="Omata S."/>
            <person name="Shimizu A."/>
            <person name="Tsukatani N."/>
            <person name="Tanikawa S."/>
            <person name="Fujita N."/>
            <person name="Harayama S."/>
        </authorList>
    </citation>
    <scope>NUCLEOTIDE SEQUENCE [LARGE SCALE GENOMIC DNA]</scope>
    <source>
        <strain evidence="2 3">B4</strain>
    </source>
</reference>
<feature type="transmembrane region" description="Helical" evidence="1">
    <location>
        <begin position="79"/>
        <end position="98"/>
    </location>
</feature>
<keyword evidence="1" id="KW-0472">Membrane</keyword>
<proteinExistence type="predicted"/>
<dbReference type="STRING" id="632772.ROP_42030"/>
<dbReference type="Proteomes" id="UP000002212">
    <property type="component" value="Chromosome"/>
</dbReference>
<evidence type="ECO:0000313" key="3">
    <source>
        <dbReference type="Proteomes" id="UP000002212"/>
    </source>
</evidence>
<keyword evidence="1" id="KW-0812">Transmembrane</keyword>
<protein>
    <submittedName>
        <fullName evidence="2">Hypothetical membrane protein</fullName>
    </submittedName>
</protein>